<evidence type="ECO:0000313" key="1">
    <source>
        <dbReference type="EMBL" id="KAK8950950.1"/>
    </source>
</evidence>
<organism evidence="1 2">
    <name type="scientific">Platanthera zijinensis</name>
    <dbReference type="NCBI Taxonomy" id="2320716"/>
    <lineage>
        <taxon>Eukaryota</taxon>
        <taxon>Viridiplantae</taxon>
        <taxon>Streptophyta</taxon>
        <taxon>Embryophyta</taxon>
        <taxon>Tracheophyta</taxon>
        <taxon>Spermatophyta</taxon>
        <taxon>Magnoliopsida</taxon>
        <taxon>Liliopsida</taxon>
        <taxon>Asparagales</taxon>
        <taxon>Orchidaceae</taxon>
        <taxon>Orchidoideae</taxon>
        <taxon>Orchideae</taxon>
        <taxon>Orchidinae</taxon>
        <taxon>Platanthera</taxon>
    </lineage>
</organism>
<proteinExistence type="predicted"/>
<protein>
    <recommendedName>
        <fullName evidence="3">Glutamine amidotransferase domain-containing protein</fullName>
    </recommendedName>
</protein>
<evidence type="ECO:0000313" key="2">
    <source>
        <dbReference type="Proteomes" id="UP001418222"/>
    </source>
</evidence>
<dbReference type="AlphaFoldDB" id="A0AAP0GC09"/>
<name>A0AAP0GC09_9ASPA</name>
<gene>
    <name evidence="1" type="ORF">KSP39_PZI004927</name>
</gene>
<keyword evidence="2" id="KW-1185">Reference proteome</keyword>
<comment type="caution">
    <text evidence="1">The sequence shown here is derived from an EMBL/GenBank/DDBJ whole genome shotgun (WGS) entry which is preliminary data.</text>
</comment>
<dbReference type="Proteomes" id="UP001418222">
    <property type="component" value="Unassembled WGS sequence"/>
</dbReference>
<dbReference type="EMBL" id="JBBWWQ010000003">
    <property type="protein sequence ID" value="KAK8950950.1"/>
    <property type="molecule type" value="Genomic_DNA"/>
</dbReference>
<reference evidence="1 2" key="1">
    <citation type="journal article" date="2022" name="Nat. Plants">
        <title>Genomes of leafy and leafless Platanthera orchids illuminate the evolution of mycoheterotrophy.</title>
        <authorList>
            <person name="Li M.H."/>
            <person name="Liu K.W."/>
            <person name="Li Z."/>
            <person name="Lu H.C."/>
            <person name="Ye Q.L."/>
            <person name="Zhang D."/>
            <person name="Wang J.Y."/>
            <person name="Li Y.F."/>
            <person name="Zhong Z.M."/>
            <person name="Liu X."/>
            <person name="Yu X."/>
            <person name="Liu D.K."/>
            <person name="Tu X.D."/>
            <person name="Liu B."/>
            <person name="Hao Y."/>
            <person name="Liao X.Y."/>
            <person name="Jiang Y.T."/>
            <person name="Sun W.H."/>
            <person name="Chen J."/>
            <person name="Chen Y.Q."/>
            <person name="Ai Y."/>
            <person name="Zhai J.W."/>
            <person name="Wu S.S."/>
            <person name="Zhou Z."/>
            <person name="Hsiao Y.Y."/>
            <person name="Wu W.L."/>
            <person name="Chen Y.Y."/>
            <person name="Lin Y.F."/>
            <person name="Hsu J.L."/>
            <person name="Li C.Y."/>
            <person name="Wang Z.W."/>
            <person name="Zhao X."/>
            <person name="Zhong W.Y."/>
            <person name="Ma X.K."/>
            <person name="Ma L."/>
            <person name="Huang J."/>
            <person name="Chen G.Z."/>
            <person name="Huang M.Z."/>
            <person name="Huang L."/>
            <person name="Peng D.H."/>
            <person name="Luo Y.B."/>
            <person name="Zou S.Q."/>
            <person name="Chen S.P."/>
            <person name="Lan S."/>
            <person name="Tsai W.C."/>
            <person name="Van de Peer Y."/>
            <person name="Liu Z.J."/>
        </authorList>
    </citation>
    <scope>NUCLEOTIDE SEQUENCE [LARGE SCALE GENOMIC DNA]</scope>
    <source>
        <strain evidence="1">Lor287</strain>
    </source>
</reference>
<evidence type="ECO:0008006" key="3">
    <source>
        <dbReference type="Google" id="ProtNLM"/>
    </source>
</evidence>
<accession>A0AAP0GC09</accession>
<sequence>MELRRSSHINSRHAAAIYIYISLIGLHASSEAMAAHAGLFRAPPSSAPPSLRRSLPRRKNKFPSSSFVFPLDRRRRRRISSTPRPMLRQIATDHDEWLAEEEEEEEEMMRGKCKDRRPPLQQVRTLLIDNYDSYTYNIYQELAVVNGGPMATRLRPDDHASQYPSDDGGFARTPSGFATLSNRLLFIIN</sequence>